<dbReference type="SUPFAM" id="SSF51338">
    <property type="entry name" value="Composite domain of metallo-dependent hydrolases"/>
    <property type="match status" value="1"/>
</dbReference>
<gene>
    <name evidence="2" type="ORF">Rhow_000702</name>
</gene>
<name>A0A402CMZ6_RHOWR</name>
<protein>
    <recommendedName>
        <fullName evidence="1">Amidohydrolase 3 domain-containing protein</fullName>
    </recommendedName>
</protein>
<dbReference type="AlphaFoldDB" id="A0A402CMZ6"/>
<evidence type="ECO:0000313" key="2">
    <source>
        <dbReference type="EMBL" id="GCE44941.1"/>
    </source>
</evidence>
<evidence type="ECO:0000313" key="3">
    <source>
        <dbReference type="Proteomes" id="UP000287519"/>
    </source>
</evidence>
<dbReference type="InterPro" id="IPR011059">
    <property type="entry name" value="Metal-dep_hydrolase_composite"/>
</dbReference>
<dbReference type="InterPro" id="IPR013108">
    <property type="entry name" value="Amidohydro_3"/>
</dbReference>
<reference evidence="2 3" key="1">
    <citation type="submission" date="2018-11" db="EMBL/GenBank/DDBJ databases">
        <title>Microbial catabolism of amino acid.</title>
        <authorList>
            <person name="Hibi M."/>
            <person name="Ogawa J."/>
        </authorList>
    </citation>
    <scope>NUCLEOTIDE SEQUENCE [LARGE SCALE GENOMIC DNA]</scope>
    <source>
        <strain evidence="2 3">C31-06</strain>
    </source>
</reference>
<feature type="domain" description="Amidohydrolase 3" evidence="1">
    <location>
        <begin position="3"/>
        <end position="50"/>
    </location>
</feature>
<accession>A0A402CMZ6</accession>
<keyword evidence="3" id="KW-1185">Reference proteome</keyword>
<dbReference type="GO" id="GO:0016810">
    <property type="term" value="F:hydrolase activity, acting on carbon-nitrogen (but not peptide) bonds"/>
    <property type="evidence" value="ECO:0007669"/>
    <property type="project" value="InterPro"/>
</dbReference>
<dbReference type="Pfam" id="PF07969">
    <property type="entry name" value="Amidohydro_3"/>
    <property type="match status" value="1"/>
</dbReference>
<proteinExistence type="predicted"/>
<organism evidence="2 3">
    <name type="scientific">Rhodococcus wratislaviensis</name>
    <name type="common">Tsukamurella wratislaviensis</name>
    <dbReference type="NCBI Taxonomy" id="44752"/>
    <lineage>
        <taxon>Bacteria</taxon>
        <taxon>Bacillati</taxon>
        <taxon>Actinomycetota</taxon>
        <taxon>Actinomycetes</taxon>
        <taxon>Mycobacteriales</taxon>
        <taxon>Nocardiaceae</taxon>
        <taxon>Rhodococcus</taxon>
    </lineage>
</organism>
<dbReference type="EMBL" id="BHYM01000126">
    <property type="protein sequence ID" value="GCE44941.1"/>
    <property type="molecule type" value="Genomic_DNA"/>
</dbReference>
<dbReference type="Proteomes" id="UP000287519">
    <property type="component" value="Unassembled WGS sequence"/>
</dbReference>
<comment type="caution">
    <text evidence="2">The sequence shown here is derived from an EMBL/GenBank/DDBJ whole genome shotgun (WGS) entry which is preliminary data.</text>
</comment>
<evidence type="ECO:0000259" key="1">
    <source>
        <dbReference type="Pfam" id="PF07969"/>
    </source>
</evidence>
<sequence length="68" mass="7423">MAGKDQGRGNIIVGKSADLIVLDRNIFDIPAEEVGDIKVLRIVFEGRTVYLAESGSVVDPRGDYLYTP</sequence>